<dbReference type="EMBL" id="MN739776">
    <property type="protein sequence ID" value="QHT25945.1"/>
    <property type="molecule type" value="Genomic_DNA"/>
</dbReference>
<dbReference type="InterPro" id="IPR029063">
    <property type="entry name" value="SAM-dependent_MTases_sf"/>
</dbReference>
<dbReference type="PANTHER" id="PTHR14741">
    <property type="entry name" value="S-ADENOSYLMETHIONINE-DEPENDENT METHYLTRANSFERASE RELATED"/>
    <property type="match status" value="1"/>
</dbReference>
<dbReference type="GO" id="GO:0003676">
    <property type="term" value="F:nucleic acid binding"/>
    <property type="evidence" value="ECO:0007669"/>
    <property type="project" value="InterPro"/>
</dbReference>
<reference evidence="1" key="1">
    <citation type="journal article" date="2020" name="Nature">
        <title>Giant virus diversity and host interactions through global metagenomics.</title>
        <authorList>
            <person name="Schulz F."/>
            <person name="Roux S."/>
            <person name="Paez-Espino D."/>
            <person name="Jungbluth S."/>
            <person name="Walsh D.A."/>
            <person name="Denef V.J."/>
            <person name="McMahon K.D."/>
            <person name="Konstantinidis K.T."/>
            <person name="Eloe-Fadrosh E.A."/>
            <person name="Kyrpides N.C."/>
            <person name="Woyke T."/>
        </authorList>
    </citation>
    <scope>NUCLEOTIDE SEQUENCE</scope>
    <source>
        <strain evidence="1">GVMAG-M-3300023179-27</strain>
    </source>
</reference>
<dbReference type="AlphaFoldDB" id="A0A6C0EF33"/>
<proteinExistence type="predicted"/>
<dbReference type="GO" id="GO:0071164">
    <property type="term" value="F:RNA cap trimethylguanosine synthase activity"/>
    <property type="evidence" value="ECO:0007669"/>
    <property type="project" value="TreeGrafter"/>
</dbReference>
<dbReference type="SUPFAM" id="SSF53335">
    <property type="entry name" value="S-adenosyl-L-methionine-dependent methyltransferases"/>
    <property type="match status" value="1"/>
</dbReference>
<dbReference type="Pfam" id="PF09445">
    <property type="entry name" value="Methyltransf_15"/>
    <property type="match status" value="1"/>
</dbReference>
<organism evidence="1">
    <name type="scientific">viral metagenome</name>
    <dbReference type="NCBI Taxonomy" id="1070528"/>
    <lineage>
        <taxon>unclassified sequences</taxon>
        <taxon>metagenomes</taxon>
        <taxon>organismal metagenomes</taxon>
    </lineage>
</organism>
<sequence>MDTAIPNGGFPPIYLCDNNQNVEITEESKMTDEIKTEEKIEERTSEEQPHRKIIVERIFPKPPNTEDYKKLMIDEETLMYVTNYKDAERIMGIIIKHMKKFKHTRDSLIVDATACIGGDTISFAKKFRRVISIEFLADRFEFLKNNVEVYKLNNVELMNGNSLEIIPKLPNIDIIYVDPPWGGKNYKEKTNLTLKLGDREIEDLANEFFDKDKMTSTPLLIVFKLPKNYDIKYLYDRLKPHPIYLYELFKMFIIVIEKI</sequence>
<dbReference type="GO" id="GO:0005634">
    <property type="term" value="C:nucleus"/>
    <property type="evidence" value="ECO:0007669"/>
    <property type="project" value="TreeGrafter"/>
</dbReference>
<accession>A0A6C0EF33</accession>
<dbReference type="PANTHER" id="PTHR14741:SF32">
    <property type="entry name" value="TRIMETHYLGUANOSINE SYNTHASE"/>
    <property type="match status" value="1"/>
</dbReference>
<evidence type="ECO:0008006" key="2">
    <source>
        <dbReference type="Google" id="ProtNLM"/>
    </source>
</evidence>
<evidence type="ECO:0000313" key="1">
    <source>
        <dbReference type="EMBL" id="QHT25945.1"/>
    </source>
</evidence>
<dbReference type="CDD" id="cd02440">
    <property type="entry name" value="AdoMet_MTases"/>
    <property type="match status" value="1"/>
</dbReference>
<dbReference type="Gene3D" id="3.40.50.150">
    <property type="entry name" value="Vaccinia Virus protein VP39"/>
    <property type="match status" value="1"/>
</dbReference>
<dbReference type="PROSITE" id="PS00092">
    <property type="entry name" value="N6_MTASE"/>
    <property type="match status" value="1"/>
</dbReference>
<name>A0A6C0EF33_9ZZZZ</name>
<dbReference type="InterPro" id="IPR002052">
    <property type="entry name" value="DNA_methylase_N6_adenine_CS"/>
</dbReference>
<dbReference type="InterPro" id="IPR019012">
    <property type="entry name" value="RNA_cap_Gua-N2-MeTrfase"/>
</dbReference>
<protein>
    <recommendedName>
        <fullName evidence="2">Trimethylguanosine synthase</fullName>
    </recommendedName>
</protein>